<reference evidence="1" key="1">
    <citation type="submission" date="2020-11" db="EMBL/GenBank/DDBJ databases">
        <authorList>
            <consortium name="DOE Joint Genome Institute"/>
            <person name="Ahrendt S."/>
            <person name="Riley R."/>
            <person name="Andreopoulos W."/>
            <person name="Labutti K."/>
            <person name="Pangilinan J."/>
            <person name="Ruiz-Duenas F.J."/>
            <person name="Barrasa J.M."/>
            <person name="Sanchez-Garcia M."/>
            <person name="Camarero S."/>
            <person name="Miyauchi S."/>
            <person name="Serrano A."/>
            <person name="Linde D."/>
            <person name="Babiker R."/>
            <person name="Drula E."/>
            <person name="Ayuso-Fernandez I."/>
            <person name="Pacheco R."/>
            <person name="Padilla G."/>
            <person name="Ferreira P."/>
            <person name="Barriuso J."/>
            <person name="Kellner H."/>
            <person name="Castanera R."/>
            <person name="Alfaro M."/>
            <person name="Ramirez L."/>
            <person name="Pisabarro A.G."/>
            <person name="Kuo A."/>
            <person name="Tritt A."/>
            <person name="Lipzen A."/>
            <person name="He G."/>
            <person name="Yan M."/>
            <person name="Ng V."/>
            <person name="Cullen D."/>
            <person name="Martin F."/>
            <person name="Rosso M.-N."/>
            <person name="Henrissat B."/>
            <person name="Hibbett D."/>
            <person name="Martinez A.T."/>
            <person name="Grigoriev I.V."/>
        </authorList>
    </citation>
    <scope>NUCLEOTIDE SEQUENCE</scope>
    <source>
        <strain evidence="1">AH 40177</strain>
    </source>
</reference>
<sequence length="788" mass="88945">MFLCRRLLLHRVYISSPGYTLLSSFRTLSLQNFAPIHRPLHIASKTSYSQQDAGTLDNPTLRNYMEMPVASRLQLSSTALARILKEAVEAEDKPAVGYLANDLLRLPDTLQRDRLIRLLLASGNNLILPNVFRAILSNFLSDGAHENVSDYDMKTLLYQIATRKLSHLDDLSATLFPIIMRRLKSVGRVPVGAKSVSQELPHIVNAAFELLYYLLLLKNEGRVLDLFQVLTEKLYIPPEAVQQAPTTSTDFNYIVSVTLARACLYWYKREMAFRLLLKYLPSDEDLKLAMKEGNHSLSSAEEPVTQSAFIAQFQQNLDPQFLDLCNDILYATIHNPNPTELNLSVDVITRVHLLAPVEGGIIRSIYTAATDCGSGDIAQRLYAFTREPAVETEHRYPGPRGPALLFLLNFLTQQKGNTHLARTLANEIVDNDTFLPVHDRPQFVYLVVNQGFGRAARVLWERYAVGRNRVMLVGNNALLNPMVKFFTRMARRAEEDFEAGNVELLPPDAVGNEENAEPEPLTEDDAARAAQLQAHISDLKNFVARIIESFVEVHQPLSQAQHQSLSSLARAYFVAGEFSKGFEVFKNLIRRREVPDLYDINIGLTILAEHRPRSAAKMIEVMLQRGLDPDPVTFGTVIHHALVHGDVQLVGNLLQLARLAGNLTLTRRGLASLIRASVIMDVGSGKTRSTHLKDALKLLKSMPTKGMLSSPDMGKFMVYACLREKEFFLAFEFWRLLLKYSAEWDDAEQVFIRGILRRNILEQLPSKSEWIAELRTRPMSYSSSTYRK</sequence>
<dbReference type="Gene3D" id="1.25.40.10">
    <property type="entry name" value="Tetratricopeptide repeat domain"/>
    <property type="match status" value="1"/>
</dbReference>
<dbReference type="GO" id="GO:0006396">
    <property type="term" value="P:RNA processing"/>
    <property type="evidence" value="ECO:0007669"/>
    <property type="project" value="TreeGrafter"/>
</dbReference>
<dbReference type="GO" id="GO:0007005">
    <property type="term" value="P:mitochondrion organization"/>
    <property type="evidence" value="ECO:0007669"/>
    <property type="project" value="TreeGrafter"/>
</dbReference>
<keyword evidence="2" id="KW-1185">Reference proteome</keyword>
<dbReference type="PANTHER" id="PTHR47934">
    <property type="entry name" value="PENTATRICOPEPTIDE REPEAT-CONTAINING PROTEIN PET309, MITOCHONDRIAL"/>
    <property type="match status" value="1"/>
</dbReference>
<dbReference type="InterPro" id="IPR011990">
    <property type="entry name" value="TPR-like_helical_dom_sf"/>
</dbReference>
<dbReference type="Proteomes" id="UP000772434">
    <property type="component" value="Unassembled WGS sequence"/>
</dbReference>
<dbReference type="GO" id="GO:0005739">
    <property type="term" value="C:mitochondrion"/>
    <property type="evidence" value="ECO:0007669"/>
    <property type="project" value="TreeGrafter"/>
</dbReference>
<evidence type="ECO:0000313" key="1">
    <source>
        <dbReference type="EMBL" id="KAF9077531.1"/>
    </source>
</evidence>
<accession>A0A9P5Q906</accession>
<gene>
    <name evidence="1" type="ORF">BDP27DRAFT_1441595</name>
</gene>
<proteinExistence type="predicted"/>
<organism evidence="1 2">
    <name type="scientific">Rhodocollybia butyracea</name>
    <dbReference type="NCBI Taxonomy" id="206335"/>
    <lineage>
        <taxon>Eukaryota</taxon>
        <taxon>Fungi</taxon>
        <taxon>Dikarya</taxon>
        <taxon>Basidiomycota</taxon>
        <taxon>Agaricomycotina</taxon>
        <taxon>Agaricomycetes</taxon>
        <taxon>Agaricomycetidae</taxon>
        <taxon>Agaricales</taxon>
        <taxon>Marasmiineae</taxon>
        <taxon>Omphalotaceae</taxon>
        <taxon>Rhodocollybia</taxon>
    </lineage>
</organism>
<name>A0A9P5Q906_9AGAR</name>
<dbReference type="EMBL" id="JADNRY010000003">
    <property type="protein sequence ID" value="KAF9077531.1"/>
    <property type="molecule type" value="Genomic_DNA"/>
</dbReference>
<dbReference type="OrthoDB" id="185373at2759"/>
<dbReference type="AlphaFoldDB" id="A0A9P5Q906"/>
<dbReference type="GO" id="GO:0003729">
    <property type="term" value="F:mRNA binding"/>
    <property type="evidence" value="ECO:0007669"/>
    <property type="project" value="TreeGrafter"/>
</dbReference>
<protein>
    <submittedName>
        <fullName evidence="1">Uncharacterized protein</fullName>
    </submittedName>
</protein>
<dbReference type="InterPro" id="IPR051114">
    <property type="entry name" value="Mito_RNA_Proc_CCM1"/>
</dbReference>
<comment type="caution">
    <text evidence="1">The sequence shown here is derived from an EMBL/GenBank/DDBJ whole genome shotgun (WGS) entry which is preliminary data.</text>
</comment>
<dbReference type="PANTHER" id="PTHR47934:SF6">
    <property type="entry name" value="MITOCHONDRIAL GROUP I INTRON SPLICING FACTOR CCM1-RELATED"/>
    <property type="match status" value="1"/>
</dbReference>
<evidence type="ECO:0000313" key="2">
    <source>
        <dbReference type="Proteomes" id="UP000772434"/>
    </source>
</evidence>